<accession>A0ABD0S7M5</accession>
<protein>
    <submittedName>
        <fullName evidence="1">Uncharacterized protein</fullName>
    </submittedName>
</protein>
<name>A0ABD0S7M5_LOXSC</name>
<dbReference type="AlphaFoldDB" id="A0ABD0S7M5"/>
<evidence type="ECO:0000313" key="1">
    <source>
        <dbReference type="EMBL" id="KAL0808711.1"/>
    </source>
</evidence>
<dbReference type="Proteomes" id="UP001549921">
    <property type="component" value="Unassembled WGS sequence"/>
</dbReference>
<evidence type="ECO:0000313" key="2">
    <source>
        <dbReference type="Proteomes" id="UP001549921"/>
    </source>
</evidence>
<organism evidence="1 2">
    <name type="scientific">Loxostege sticticalis</name>
    <name type="common">Beet webworm moth</name>
    <dbReference type="NCBI Taxonomy" id="481309"/>
    <lineage>
        <taxon>Eukaryota</taxon>
        <taxon>Metazoa</taxon>
        <taxon>Ecdysozoa</taxon>
        <taxon>Arthropoda</taxon>
        <taxon>Hexapoda</taxon>
        <taxon>Insecta</taxon>
        <taxon>Pterygota</taxon>
        <taxon>Neoptera</taxon>
        <taxon>Endopterygota</taxon>
        <taxon>Lepidoptera</taxon>
        <taxon>Glossata</taxon>
        <taxon>Ditrysia</taxon>
        <taxon>Pyraloidea</taxon>
        <taxon>Crambidae</taxon>
        <taxon>Pyraustinae</taxon>
        <taxon>Loxostege</taxon>
    </lineage>
</organism>
<reference evidence="1 2" key="1">
    <citation type="submission" date="2024-06" db="EMBL/GenBank/DDBJ databases">
        <title>A chromosome-level genome assembly of beet webworm, Loxostege sticticalis.</title>
        <authorList>
            <person name="Zhang Y."/>
        </authorList>
    </citation>
    <scope>NUCLEOTIDE SEQUENCE [LARGE SCALE GENOMIC DNA]</scope>
    <source>
        <strain evidence="1">AQ028</strain>
        <tissue evidence="1">Male pupae</tissue>
    </source>
</reference>
<gene>
    <name evidence="1" type="ORF">ABMA28_013141</name>
</gene>
<sequence>MSAIIKCEPGFYVVDQTASGINVQISIDDILGSIISFAKDKPDVSQALCTDIARMILAPERGFDARASLSRQACDVLSALGDITPVGVEMARLLVDDIQGVIEFESVLDKLREVTKCTEGEELVQLLYEEFRLRTDPDMFELGLFIPRNTKDQSRMSMEYAEMDSDINTPTFDDIKSAFGKLANWDRLTIQQKNEVQSGGLPQLWVAEATLKSWLAEGHVSNSKSWFNKMLSSYRDECKQDSLRWLRETDRWPRRHFDISVVTELIEGSEWSEQEMKTRCDIRPSDCLVEWAARLMVRVCGISSRRCSPVPFRSNAMTECNSQDLNDSSKQIASSKLSIPKMDNISDWSGKKFCFFYKMFKDYICSDFVRIKTSIQVNNIFYVLILNVSITKKKKNRIQPTGIYKFYLFSLLQFFRKRTSLSNQQKKSLLGSCSSISRSTHLVALMVGNTGGNDEIVKLSGSLIINLEAKSLCTAIAGLYFNVFAKFCRLYGLSLDFFKTLYTRALAPHTYTHVTTAVKDSSRDRRALRALRSTESSLIGQSAKGRGFESHPMPVYVFLVQCFLCSRYYVHASEAANVRYICIQLKKTGQIQPGDRRTDGQTDRQRSLMNRVPIRIHGYGSLYLLNRATLNDSLRHYTLCVSVTGHNPRRRSRMKVLANSGRQACGAGPIAAASMRRGTNSGPLSPHLLAHMGRGPLSYQYRANEYDNTISDNMHSLTRNLGKNSSLLGLTLDGATDNTKKNNIYIIGDQQVCGLTEEIRKSRSGKWNDNYNVTGIMCLTIIFNNACLLFVCR</sequence>
<comment type="caution">
    <text evidence="1">The sequence shown here is derived from an EMBL/GenBank/DDBJ whole genome shotgun (WGS) entry which is preliminary data.</text>
</comment>
<dbReference type="EMBL" id="JBEDNZ010000031">
    <property type="protein sequence ID" value="KAL0808711.1"/>
    <property type="molecule type" value="Genomic_DNA"/>
</dbReference>
<proteinExistence type="predicted"/>